<reference evidence="2" key="1">
    <citation type="submission" date="2012-08" db="EMBL/GenBank/DDBJ databases">
        <title>The Genome Sequence of Wuchereria bancrofti.</title>
        <authorList>
            <person name="Nutman T.B."/>
            <person name="Fink D.L."/>
            <person name="Russ C."/>
            <person name="Young S."/>
            <person name="Zeng Q."/>
            <person name="Koehrsen M."/>
            <person name="Alvarado L."/>
            <person name="Berlin A."/>
            <person name="Chapman S.B."/>
            <person name="Chen Z."/>
            <person name="Freedman E."/>
            <person name="Gellesch M."/>
            <person name="Goldberg J."/>
            <person name="Griggs A."/>
            <person name="Gujja S."/>
            <person name="Heilman E.R."/>
            <person name="Heiman D."/>
            <person name="Hepburn T."/>
            <person name="Howarth C."/>
            <person name="Jen D."/>
            <person name="Larson L."/>
            <person name="Lewis B."/>
            <person name="Mehta T."/>
            <person name="Park D."/>
            <person name="Pearson M."/>
            <person name="Roberts A."/>
            <person name="Saif S."/>
            <person name="Shea T."/>
            <person name="Shenoy N."/>
            <person name="Sisk P."/>
            <person name="Stolte C."/>
            <person name="Sykes S."/>
            <person name="Walk T."/>
            <person name="White J."/>
            <person name="Yandava C."/>
            <person name="Haas B."/>
            <person name="Henn M.R."/>
            <person name="Nusbaum C."/>
            <person name="Birren B."/>
        </authorList>
    </citation>
    <scope>NUCLEOTIDE SEQUENCE [LARGE SCALE GENOMIC DNA]</scope>
    <source>
        <strain evidence="2">NA</strain>
    </source>
</reference>
<accession>J9EEV8</accession>
<gene>
    <name evidence="1" type="ORF">WUBG_08101</name>
</gene>
<proteinExistence type="predicted"/>
<protein>
    <submittedName>
        <fullName evidence="1">Uncharacterized protein</fullName>
    </submittedName>
</protein>
<evidence type="ECO:0000313" key="1">
    <source>
        <dbReference type="EMBL" id="EJW80991.1"/>
    </source>
</evidence>
<dbReference type="Proteomes" id="UP000004810">
    <property type="component" value="Unassembled WGS sequence"/>
</dbReference>
<dbReference type="AlphaFoldDB" id="J9EEV8"/>
<organism evidence="1 2">
    <name type="scientific">Wuchereria bancrofti</name>
    <dbReference type="NCBI Taxonomy" id="6293"/>
    <lineage>
        <taxon>Eukaryota</taxon>
        <taxon>Metazoa</taxon>
        <taxon>Ecdysozoa</taxon>
        <taxon>Nematoda</taxon>
        <taxon>Chromadorea</taxon>
        <taxon>Rhabditida</taxon>
        <taxon>Spirurina</taxon>
        <taxon>Spiruromorpha</taxon>
        <taxon>Filarioidea</taxon>
        <taxon>Onchocercidae</taxon>
        <taxon>Wuchereria</taxon>
    </lineage>
</organism>
<comment type="caution">
    <text evidence="1">The sequence shown here is derived from an EMBL/GenBank/DDBJ whole genome shotgun (WGS) entry which is preliminary data.</text>
</comment>
<evidence type="ECO:0000313" key="2">
    <source>
        <dbReference type="Proteomes" id="UP000004810"/>
    </source>
</evidence>
<dbReference type="EMBL" id="ADBV01004018">
    <property type="protein sequence ID" value="EJW80991.1"/>
    <property type="molecule type" value="Genomic_DNA"/>
</dbReference>
<sequence length="79" mass="8421">MEPIPEEDHDLTSFSPAPEEKKLLSVFVVGGMRDGTGGFNRIKPDDGLGLDGPSAVFATTRNSYSPFGFKFSTAKPNGS</sequence>
<name>J9EEV8_WUCBA</name>